<protein>
    <submittedName>
        <fullName evidence="1">Uncharacterized protein</fullName>
    </submittedName>
</protein>
<evidence type="ECO:0000313" key="1">
    <source>
        <dbReference type="EMBL" id="KAG4303876.1"/>
    </source>
</evidence>
<comment type="caution">
    <text evidence="1">The sequence shown here is derived from an EMBL/GenBank/DDBJ whole genome shotgun (WGS) entry which is preliminary data.</text>
</comment>
<gene>
    <name evidence="1" type="ORF">PORY_002730</name>
</gene>
<proteinExistence type="predicted"/>
<reference evidence="1 2" key="1">
    <citation type="journal article" date="2021" name="Commun. Biol.">
        <title>Genomic insights into the host specific adaptation of the Pneumocystis genus.</title>
        <authorList>
            <person name="Cisse O.H."/>
            <person name="Ma L."/>
            <person name="Dekker J.P."/>
            <person name="Khil P.P."/>
            <person name="Youn J.-H."/>
            <person name="Brenchley J.M."/>
            <person name="Blair R."/>
            <person name="Pahar B."/>
            <person name="Chabe M."/>
            <person name="Van Rompay K.K.A."/>
            <person name="Keesler R."/>
            <person name="Sukura A."/>
            <person name="Hirsch V."/>
            <person name="Kutty G."/>
            <person name="Liu Y."/>
            <person name="Peng L."/>
            <person name="Chen J."/>
            <person name="Song J."/>
            <person name="Weissenbacher-Lang C."/>
            <person name="Xu J."/>
            <person name="Upham N.S."/>
            <person name="Stajich J.E."/>
            <person name="Cuomo C.A."/>
            <person name="Cushion M.T."/>
            <person name="Kovacs J.A."/>
        </authorList>
    </citation>
    <scope>NUCLEOTIDE SEQUENCE [LARGE SCALE GENOMIC DNA]</scope>
    <source>
        <strain evidence="1 2">RABM</strain>
    </source>
</reference>
<evidence type="ECO:0000313" key="2">
    <source>
        <dbReference type="Proteomes" id="UP000768646"/>
    </source>
</evidence>
<name>A0ACB7C8N4_9ASCO</name>
<sequence length="1323" mass="151605">MKPMKSPGSARKCSRQTISNKNVSDKENKSPLKTTVSTPKESIHIKRSKSLGGVEDEQFLKPLMVKQELKPVPNKGILKTSTCPSDFAYDSSCNKNDNHTVIGIMQVALKEHDENNSNNKEMKKSRKSINRRVSFASHASVRLFEKEQEFQSPNCDSSNIPSVFSDDECLLSPAKRSSKSRKLSINNSPKTPSPIKCISPVKFSKLYINSPIPISRGQDFLNDLDQDSSQSTKNLLSSEFQKTVSERQTCDYKDNRNSEYIDEEATMELTDVISKSVFEEKNHKETMSLVDMDTDFVCDEDAVDVTMDLTKVIPSSITQINRDSSVHLTGITDNAIFEKKNIMDEKMDLTLALGKIHQSKNVVNDSNFCLKFDEEYSKNKTQDILVKKKIQSSKSLKTQPSEFESLIDTESSKTNNHIDSVDMDVTETVGAILENMNEINRKDGLTMDFTTTVGNILSANEKTEEKLYNTFGDTYLKEKSNSIRKEINYDSLSYSSHDDPYKSIIYNDDTTVDMNFTKVIPSVLELKDNSALKITEKKNISLNQYDDVTVDMDITKPFNTKLKSPQRVLRSGILAMDSLFGKKTQNISNMRRVSDSFAPVQLGSPKAIKLLKSRKSMSGFEEMKLAGLGSSTSKIVVGKKLAWNDEIFNVDTFVLNDSDIRSRIAQLTPKKNNMSSQSPVIRSVLKNNVFENSESKFKKNSEDTLNNVSVFTSTEKSHKDSDLKKNEYSDHLIEDDDFFPSITLTEFLKMTSISFLDGLTTTKRRESAFFSYSVSKPPNLKELVYASSLTLPALELYQFSCKELQKYIEEGKEVVNKIEEDTSEENPLLFKEYMCATHDIQVIMDGQFKLLKNYSRLYAKGVWYEWRDKLLLGLKEGLQKNLEGLKKDESIINELKPVLNVHYPSIKCKFELLKEKLKHLKTIKEEIDQCDQKELKEVWSNISKINEELQNDAEKLENIKKNVHEIDDQLSRLSEKQIILNREIEDYKKTVEANRCLRQEEIEDIKKTLQILKVITGWEVKSFSPDTAVFIYLGVIETTFNIVKNSTSIKWNGSVKDKIKMFFFDYLEEMLKKCTVKEAPLLICRIWYTATSIWSEFCLLKIRYPMLYSRAIENDQPLLKITAKLQHSIIYEYPNLSNDFIDVNVIYGNVNASKMSKTILEKISTGEPILQSERAFQKQPHVFQNSKSQSAKKFGKNKRWYKEVGLGFKTPKEAIKGEYIDKKCPFVGNVSIRGRILTGTVVSTKMNRTIIIRREYLHYIPKYNRYEKRHKNFAAHLSPAFRVNEGDVVTVGQCRPLSKTVRFNVLRVERHKETETVKQFGKF</sequence>
<dbReference type="EMBL" id="JABTEG010000017">
    <property type="protein sequence ID" value="KAG4303876.1"/>
    <property type="molecule type" value="Genomic_DNA"/>
</dbReference>
<keyword evidence="2" id="KW-1185">Reference proteome</keyword>
<organism evidence="1 2">
    <name type="scientific">Pneumocystis oryctolagi</name>
    <dbReference type="NCBI Taxonomy" id="42067"/>
    <lineage>
        <taxon>Eukaryota</taxon>
        <taxon>Fungi</taxon>
        <taxon>Dikarya</taxon>
        <taxon>Ascomycota</taxon>
        <taxon>Taphrinomycotina</taxon>
        <taxon>Pneumocystomycetes</taxon>
        <taxon>Pneumocystaceae</taxon>
        <taxon>Pneumocystis</taxon>
    </lineage>
</organism>
<accession>A0ACB7C8N4</accession>
<dbReference type="Proteomes" id="UP000768646">
    <property type="component" value="Unassembled WGS sequence"/>
</dbReference>